<dbReference type="EMBL" id="JADJIB010000002">
    <property type="protein sequence ID" value="MBK7272777.1"/>
    <property type="molecule type" value="Genomic_DNA"/>
</dbReference>
<sequence length="373" mass="40028">MAALAFRDPRLEAAVERAWARSRLSLRTRVDRLVDKSWHVVQCAVAAGVAWWFASGVLHHAMPFFAPIVAVVCLGMTYGQRLRRVAEVTVGVAVGIAVADIFVGVVGSGPWQITVVVLVSMSLALLLDAGLLLVMQSAVQSIVVTVLVPTGSQALGRWVDAVIGGVVALVFAMVVPRAPLRRPRRQAARVGRVMARLLREAAQSAREGDVERSAQVLADARQTDPLIRELQAAADEGMSVIASTPFTRTDAGSVRSIASVVDPLDRAMRSTRVLVRRMSIAADSDIEVPDDYVDVIVALADAVDILDRVWAENRSAEFARPGFVALAERTATLDPGEYHTTVILAQLRSLVVDLLELSGMDHEDAVAAVPPLG</sequence>
<name>A0A935IIY3_9MICO</name>
<dbReference type="Pfam" id="PF13515">
    <property type="entry name" value="FUSC_2"/>
    <property type="match status" value="1"/>
</dbReference>
<reference evidence="7 9" key="1">
    <citation type="submission" date="2020-10" db="EMBL/GenBank/DDBJ databases">
        <title>Connecting structure to function with the recovery of over 1000 high-quality activated sludge metagenome-assembled genomes encoding full-length rRNA genes using long-read sequencing.</title>
        <authorList>
            <person name="Singleton C.M."/>
            <person name="Petriglieri F."/>
            <person name="Kristensen J.M."/>
            <person name="Kirkegaard R.H."/>
            <person name="Michaelsen T.Y."/>
            <person name="Andersen M.H."/>
            <person name="Karst S.M."/>
            <person name="Dueholm M.S."/>
            <person name="Nielsen P.H."/>
            <person name="Albertsen M."/>
        </authorList>
    </citation>
    <scope>NUCLEOTIDE SEQUENCE [LARGE SCALE GENOMIC DNA]</scope>
    <source>
        <strain evidence="7">Ega_18-Q3-R5-49_MAXAC.001</strain>
        <strain evidence="8">Ribe_18-Q3-R11-54_MAXAC.001</strain>
    </source>
</reference>
<comment type="subcellular location">
    <subcellularLocation>
        <location evidence="1">Membrane</location>
        <topology evidence="1">Multi-pass membrane protein</topology>
    </subcellularLocation>
</comment>
<evidence type="ECO:0000256" key="5">
    <source>
        <dbReference type="SAM" id="Phobius"/>
    </source>
</evidence>
<dbReference type="AlphaFoldDB" id="A0A935IIY3"/>
<keyword evidence="2 5" id="KW-0812">Transmembrane</keyword>
<accession>A0A935IIY3</accession>
<feature type="transmembrane region" description="Helical" evidence="5">
    <location>
        <begin position="60"/>
        <end position="78"/>
    </location>
</feature>
<feature type="transmembrane region" description="Helical" evidence="5">
    <location>
        <begin position="37"/>
        <end position="54"/>
    </location>
</feature>
<proteinExistence type="predicted"/>
<dbReference type="InterPro" id="IPR049453">
    <property type="entry name" value="Memb_transporter_dom"/>
</dbReference>
<feature type="transmembrane region" description="Helical" evidence="5">
    <location>
        <begin position="111"/>
        <end position="134"/>
    </location>
</feature>
<evidence type="ECO:0000313" key="7">
    <source>
        <dbReference type="EMBL" id="MBK7272777.1"/>
    </source>
</evidence>
<evidence type="ECO:0000313" key="8">
    <source>
        <dbReference type="EMBL" id="MBL0004856.1"/>
    </source>
</evidence>
<dbReference type="EMBL" id="JADKGK010000022">
    <property type="protein sequence ID" value="MBL0004856.1"/>
    <property type="molecule type" value="Genomic_DNA"/>
</dbReference>
<feature type="domain" description="Integral membrane bound transporter" evidence="6">
    <location>
        <begin position="51"/>
        <end position="171"/>
    </location>
</feature>
<protein>
    <submittedName>
        <fullName evidence="7">FUSC family protein</fullName>
    </submittedName>
</protein>
<evidence type="ECO:0000256" key="3">
    <source>
        <dbReference type="ARBA" id="ARBA00022989"/>
    </source>
</evidence>
<evidence type="ECO:0000256" key="2">
    <source>
        <dbReference type="ARBA" id="ARBA00022692"/>
    </source>
</evidence>
<organism evidence="7 9">
    <name type="scientific">Candidatus Phosphoribacter hodrii</name>
    <dbReference type="NCBI Taxonomy" id="2953743"/>
    <lineage>
        <taxon>Bacteria</taxon>
        <taxon>Bacillati</taxon>
        <taxon>Actinomycetota</taxon>
        <taxon>Actinomycetes</taxon>
        <taxon>Micrococcales</taxon>
        <taxon>Dermatophilaceae</taxon>
        <taxon>Candidatus Phosphoribacter</taxon>
    </lineage>
</organism>
<comment type="caution">
    <text evidence="7">The sequence shown here is derived from an EMBL/GenBank/DDBJ whole genome shotgun (WGS) entry which is preliminary data.</text>
</comment>
<evidence type="ECO:0000313" key="9">
    <source>
        <dbReference type="Proteomes" id="UP000726105"/>
    </source>
</evidence>
<evidence type="ECO:0000256" key="1">
    <source>
        <dbReference type="ARBA" id="ARBA00004141"/>
    </source>
</evidence>
<keyword evidence="3 5" id="KW-1133">Transmembrane helix</keyword>
<dbReference type="Proteomes" id="UP000886632">
    <property type="component" value="Unassembled WGS sequence"/>
</dbReference>
<keyword evidence="4 5" id="KW-0472">Membrane</keyword>
<feature type="transmembrane region" description="Helical" evidence="5">
    <location>
        <begin position="155"/>
        <end position="175"/>
    </location>
</feature>
<gene>
    <name evidence="7" type="ORF">IPI13_06260</name>
    <name evidence="8" type="ORF">IPP00_13015</name>
</gene>
<dbReference type="Proteomes" id="UP000726105">
    <property type="component" value="Unassembled WGS sequence"/>
</dbReference>
<dbReference type="GO" id="GO:0016020">
    <property type="term" value="C:membrane"/>
    <property type="evidence" value="ECO:0007669"/>
    <property type="project" value="UniProtKB-SubCell"/>
</dbReference>
<feature type="transmembrane region" description="Helical" evidence="5">
    <location>
        <begin position="85"/>
        <end position="105"/>
    </location>
</feature>
<evidence type="ECO:0000256" key="4">
    <source>
        <dbReference type="ARBA" id="ARBA00023136"/>
    </source>
</evidence>
<evidence type="ECO:0000259" key="6">
    <source>
        <dbReference type="Pfam" id="PF13515"/>
    </source>
</evidence>